<comment type="subunit">
    <text evidence="1">Self-associates forming complexes of several hundred monomers.</text>
</comment>
<name>A0AA38MNJ8_9CUCU</name>
<sequence length="311" mass="34883">MPKSEIKKRSKKTTAQQMEIIVQRMEESHILVSGKCHPLDPTKLEKTWDLLVSELNSVPNGARKTKGLWKTFLTEWKSKTRKKVRTHKKALIRTGGGGYKLIELTNLENRLMAVVGWSSAIGTDDLPEELDPSNQDDGQISSFNLDEQGFLVSALDTDLENTGEQPINEENNLQTEINVQTTLNEDTPISEKKNIQTPIHQEHNGELLMRDEQLLEEVLWNNASETNKPNKKAGHPGIKTAKAGKFIKKKRQYTSSTTQLEKAAEMYLRSSLEQATALKHMAQSIVQLATALTSVSQAIITVWGPKTSQEN</sequence>
<accession>A0AA38MNJ8</accession>
<evidence type="ECO:0000256" key="3">
    <source>
        <dbReference type="ARBA" id="ARBA00023015"/>
    </source>
</evidence>
<dbReference type="AlphaFoldDB" id="A0AA38MNJ8"/>
<comment type="caution">
    <text evidence="7">The sequence shown here is derived from an EMBL/GenBank/DDBJ whole genome shotgun (WGS) entry which is preliminary data.</text>
</comment>
<evidence type="ECO:0000313" key="8">
    <source>
        <dbReference type="Proteomes" id="UP001168821"/>
    </source>
</evidence>
<evidence type="ECO:0000256" key="4">
    <source>
        <dbReference type="ARBA" id="ARBA00023163"/>
    </source>
</evidence>
<keyword evidence="8" id="KW-1185">Reference proteome</keyword>
<keyword evidence="3" id="KW-0805">Transcription regulation</keyword>
<gene>
    <name evidence="7" type="ORF">Zmor_007390</name>
</gene>
<dbReference type="InterPro" id="IPR028002">
    <property type="entry name" value="Myb_DNA-bind_5"/>
</dbReference>
<comment type="function">
    <text evidence="5">Involved in transvection phenomena (= synapsis-dependent gene expression), where the synaptic pairing of chromosomes carrying genes with which zeste interacts influences the expression of these genes. Zeste binds to DNA and stimulates transcription from a nearby promoter.</text>
</comment>
<reference evidence="7" key="1">
    <citation type="journal article" date="2023" name="G3 (Bethesda)">
        <title>Whole genome assemblies of Zophobas morio and Tenebrio molitor.</title>
        <authorList>
            <person name="Kaur S."/>
            <person name="Stinson S.A."/>
            <person name="diCenzo G.C."/>
        </authorList>
    </citation>
    <scope>NUCLEOTIDE SEQUENCE</scope>
    <source>
        <strain evidence="7">QUZm001</strain>
    </source>
</reference>
<evidence type="ECO:0000313" key="7">
    <source>
        <dbReference type="EMBL" id="KAJ3663081.1"/>
    </source>
</evidence>
<evidence type="ECO:0000256" key="2">
    <source>
        <dbReference type="ARBA" id="ARBA00016807"/>
    </source>
</evidence>
<dbReference type="Pfam" id="PF13873">
    <property type="entry name" value="Myb_DNA-bind_5"/>
    <property type="match status" value="1"/>
</dbReference>
<feature type="domain" description="Myb/SANT-like DNA-binding" evidence="6">
    <location>
        <begin position="9"/>
        <end position="84"/>
    </location>
</feature>
<organism evidence="7 8">
    <name type="scientific">Zophobas morio</name>
    <dbReference type="NCBI Taxonomy" id="2755281"/>
    <lineage>
        <taxon>Eukaryota</taxon>
        <taxon>Metazoa</taxon>
        <taxon>Ecdysozoa</taxon>
        <taxon>Arthropoda</taxon>
        <taxon>Hexapoda</taxon>
        <taxon>Insecta</taxon>
        <taxon>Pterygota</taxon>
        <taxon>Neoptera</taxon>
        <taxon>Endopterygota</taxon>
        <taxon>Coleoptera</taxon>
        <taxon>Polyphaga</taxon>
        <taxon>Cucujiformia</taxon>
        <taxon>Tenebrionidae</taxon>
        <taxon>Zophobas</taxon>
    </lineage>
</organism>
<dbReference type="EMBL" id="JALNTZ010000002">
    <property type="protein sequence ID" value="KAJ3663081.1"/>
    <property type="molecule type" value="Genomic_DNA"/>
</dbReference>
<keyword evidence="4" id="KW-0804">Transcription</keyword>
<evidence type="ECO:0000256" key="5">
    <source>
        <dbReference type="ARBA" id="ARBA00025466"/>
    </source>
</evidence>
<evidence type="ECO:0000259" key="6">
    <source>
        <dbReference type="Pfam" id="PF13873"/>
    </source>
</evidence>
<dbReference type="Proteomes" id="UP001168821">
    <property type="component" value="Unassembled WGS sequence"/>
</dbReference>
<evidence type="ECO:0000256" key="1">
    <source>
        <dbReference type="ARBA" id="ARBA00011764"/>
    </source>
</evidence>
<proteinExistence type="predicted"/>
<protein>
    <recommendedName>
        <fullName evidence="2">Regulatory protein zeste</fullName>
    </recommendedName>
</protein>